<reference evidence="15 16" key="1">
    <citation type="submission" date="2016-11" db="EMBL/GenBank/DDBJ databases">
        <title>Study of marine rhodopsin-containing bacteria.</title>
        <authorList>
            <person name="Yoshizawa S."/>
            <person name="Kumagai Y."/>
            <person name="Kogure K."/>
        </authorList>
    </citation>
    <scope>NUCLEOTIDE SEQUENCE [LARGE SCALE GENOMIC DNA]</scope>
    <source>
        <strain evidence="15 16">SAORIC-28</strain>
    </source>
</reference>
<dbReference type="GO" id="GO:0019323">
    <property type="term" value="P:pentose catabolic process"/>
    <property type="evidence" value="ECO:0007669"/>
    <property type="project" value="UniProtKB-UniRule"/>
</dbReference>
<dbReference type="Proteomes" id="UP000216339">
    <property type="component" value="Unassembled WGS sequence"/>
</dbReference>
<evidence type="ECO:0000256" key="4">
    <source>
        <dbReference type="ARBA" id="ARBA00001947"/>
    </source>
</evidence>
<dbReference type="NCBIfam" id="NF004076">
    <property type="entry name" value="PRK05581.1-4"/>
    <property type="match status" value="1"/>
</dbReference>
<dbReference type="SUPFAM" id="SSF51366">
    <property type="entry name" value="Ribulose-phoshate binding barrel"/>
    <property type="match status" value="1"/>
</dbReference>
<name>A0A271IXB6_9BACT</name>
<dbReference type="PROSITE" id="PS01086">
    <property type="entry name" value="RIBUL_P_3_EPIMER_2"/>
    <property type="match status" value="1"/>
</dbReference>
<comment type="cofactor">
    <cofactor evidence="5">
        <name>Fe(2+)</name>
        <dbReference type="ChEBI" id="CHEBI:29033"/>
    </cofactor>
</comment>
<gene>
    <name evidence="10" type="primary">rpe</name>
    <name evidence="15" type="ORF">BSZ37_01335</name>
</gene>
<comment type="similarity">
    <text evidence="6 10 11">Belongs to the ribulose-phosphate 3-epimerase family.</text>
</comment>
<comment type="cofactor">
    <cofactor evidence="3">
        <name>Co(2+)</name>
        <dbReference type="ChEBI" id="CHEBI:48828"/>
    </cofactor>
</comment>
<dbReference type="OrthoDB" id="1645589at2"/>
<evidence type="ECO:0000256" key="2">
    <source>
        <dbReference type="ARBA" id="ARBA00001936"/>
    </source>
</evidence>
<organism evidence="15 16">
    <name type="scientific">Rubrivirga marina</name>
    <dbReference type="NCBI Taxonomy" id="1196024"/>
    <lineage>
        <taxon>Bacteria</taxon>
        <taxon>Pseudomonadati</taxon>
        <taxon>Rhodothermota</taxon>
        <taxon>Rhodothermia</taxon>
        <taxon>Rhodothermales</taxon>
        <taxon>Rubricoccaceae</taxon>
        <taxon>Rubrivirga</taxon>
    </lineage>
</organism>
<feature type="binding site" evidence="10 14">
    <location>
        <position position="23"/>
    </location>
    <ligand>
        <name>substrate</name>
    </ligand>
</feature>
<dbReference type="EC" id="5.1.3.1" evidence="7 10"/>
<dbReference type="Gene3D" id="3.20.20.70">
    <property type="entry name" value="Aldolase class I"/>
    <property type="match status" value="1"/>
</dbReference>
<sequence length="238" mass="25219">MARAAVGLASERTALALVILAASVLAADFGRLEAHAREALDAGADWLHIDVMDGHFVPNISFGAPVMRGLRALADETGTPFDVHLMIEDPDRYLDAFAEAGAATITVHQEACPHLHRTVQAIHALGCRAGVALNPATPLETLEEIAPDLDLVLVMTVNPGFGGQAFIEGSVDKVRRCRHLLDRRRSRAVIEVDGGIAPDNVRRIVEAGAEVVVAGSAVFRGDVAANVTAFRQATALRA</sequence>
<keyword evidence="9 10" id="KW-0413">Isomerase</keyword>
<feature type="binding site" evidence="10 13">
    <location>
        <position position="50"/>
    </location>
    <ligand>
        <name>a divalent metal cation</name>
        <dbReference type="ChEBI" id="CHEBI:60240"/>
    </ligand>
</feature>
<dbReference type="GO" id="GO:0046872">
    <property type="term" value="F:metal ion binding"/>
    <property type="evidence" value="ECO:0007669"/>
    <property type="project" value="UniProtKB-UniRule"/>
</dbReference>
<comment type="function">
    <text evidence="10">Catalyzes the reversible epimerization of D-ribulose 5-phosphate to D-xylulose 5-phosphate.</text>
</comment>
<dbReference type="HAMAP" id="MF_02227">
    <property type="entry name" value="RPE"/>
    <property type="match status" value="1"/>
</dbReference>
<feature type="active site" description="Proton donor" evidence="10 12">
    <location>
        <position position="193"/>
    </location>
</feature>
<evidence type="ECO:0000256" key="14">
    <source>
        <dbReference type="PIRSR" id="PIRSR001461-3"/>
    </source>
</evidence>
<feature type="binding site" evidence="10 14">
    <location>
        <begin position="215"/>
        <end position="216"/>
    </location>
    <ligand>
        <name>substrate</name>
    </ligand>
</feature>
<comment type="cofactor">
    <cofactor evidence="10 13">
        <name>a divalent metal cation</name>
        <dbReference type="ChEBI" id="CHEBI:60240"/>
    </cofactor>
    <text evidence="10 13">Binds 1 divalent metal cation per subunit.</text>
</comment>
<evidence type="ECO:0000256" key="13">
    <source>
        <dbReference type="PIRSR" id="PIRSR001461-2"/>
    </source>
</evidence>
<evidence type="ECO:0000256" key="8">
    <source>
        <dbReference type="ARBA" id="ARBA00022723"/>
    </source>
</evidence>
<evidence type="ECO:0000256" key="6">
    <source>
        <dbReference type="ARBA" id="ARBA00009541"/>
    </source>
</evidence>
<feature type="binding site" evidence="14">
    <location>
        <position position="195"/>
    </location>
    <ligand>
        <name>substrate</name>
    </ligand>
</feature>
<dbReference type="InterPro" id="IPR011060">
    <property type="entry name" value="RibuloseP-bd_barrel"/>
</dbReference>
<dbReference type="PIRSF" id="PIRSF001461">
    <property type="entry name" value="RPE"/>
    <property type="match status" value="1"/>
</dbReference>
<dbReference type="FunFam" id="3.20.20.70:FF:000004">
    <property type="entry name" value="Ribulose-phosphate 3-epimerase"/>
    <property type="match status" value="1"/>
</dbReference>
<dbReference type="InterPro" id="IPR026019">
    <property type="entry name" value="Ribul_P_3_epim"/>
</dbReference>
<dbReference type="PROSITE" id="PS01085">
    <property type="entry name" value="RIBUL_P_3_EPIMER_1"/>
    <property type="match status" value="1"/>
</dbReference>
<keyword evidence="8 10" id="KW-0479">Metal-binding</keyword>
<feature type="active site" description="Proton acceptor" evidence="10 12">
    <location>
        <position position="50"/>
    </location>
</feature>
<evidence type="ECO:0000313" key="15">
    <source>
        <dbReference type="EMBL" id="PAP75179.1"/>
    </source>
</evidence>
<proteinExistence type="inferred from homology"/>
<protein>
    <recommendedName>
        <fullName evidence="7 10">Ribulose-phosphate 3-epimerase</fullName>
        <ecNumber evidence="7 10">5.1.3.1</ecNumber>
    </recommendedName>
</protein>
<dbReference type="InterPro" id="IPR000056">
    <property type="entry name" value="Ribul_P_3_epim-like"/>
</dbReference>
<feature type="binding site" evidence="10 14">
    <location>
        <position position="84"/>
    </location>
    <ligand>
        <name>substrate</name>
    </ligand>
</feature>
<dbReference type="GO" id="GO:0005737">
    <property type="term" value="C:cytoplasm"/>
    <property type="evidence" value="ECO:0007669"/>
    <property type="project" value="UniProtKB-ARBA"/>
</dbReference>
<evidence type="ECO:0000256" key="5">
    <source>
        <dbReference type="ARBA" id="ARBA00001954"/>
    </source>
</evidence>
<keyword evidence="13" id="KW-0464">Manganese</keyword>
<comment type="caution">
    <text evidence="15">The sequence shown here is derived from an EMBL/GenBank/DDBJ whole genome shotgun (WGS) entry which is preliminary data.</text>
</comment>
<dbReference type="InterPro" id="IPR013785">
    <property type="entry name" value="Aldolase_TIM"/>
</dbReference>
<keyword evidence="16" id="KW-1185">Reference proteome</keyword>
<accession>A0A271IXB6</accession>
<evidence type="ECO:0000313" key="16">
    <source>
        <dbReference type="Proteomes" id="UP000216339"/>
    </source>
</evidence>
<evidence type="ECO:0000256" key="12">
    <source>
        <dbReference type="PIRSR" id="PIRSR001461-1"/>
    </source>
</evidence>
<evidence type="ECO:0000256" key="7">
    <source>
        <dbReference type="ARBA" id="ARBA00013188"/>
    </source>
</evidence>
<dbReference type="GO" id="GO:0006098">
    <property type="term" value="P:pentose-phosphate shunt"/>
    <property type="evidence" value="ECO:0007669"/>
    <property type="project" value="UniProtKB-UniRule"/>
</dbReference>
<comment type="pathway">
    <text evidence="10">Carbohydrate degradation.</text>
</comment>
<dbReference type="AlphaFoldDB" id="A0A271IXB6"/>
<feature type="binding site" evidence="10 13">
    <location>
        <position position="193"/>
    </location>
    <ligand>
        <name>a divalent metal cation</name>
        <dbReference type="ChEBI" id="CHEBI:60240"/>
    </ligand>
</feature>
<comment type="catalytic activity">
    <reaction evidence="1 10 11">
        <text>D-ribulose 5-phosphate = D-xylulose 5-phosphate</text>
        <dbReference type="Rhea" id="RHEA:13677"/>
        <dbReference type="ChEBI" id="CHEBI:57737"/>
        <dbReference type="ChEBI" id="CHEBI:58121"/>
        <dbReference type="EC" id="5.1.3.1"/>
    </reaction>
</comment>
<dbReference type="GO" id="GO:0004750">
    <property type="term" value="F:D-ribulose-phosphate 3-epimerase activity"/>
    <property type="evidence" value="ECO:0007669"/>
    <property type="project" value="UniProtKB-UniRule"/>
</dbReference>
<keyword evidence="13" id="KW-0862">Zinc</keyword>
<feature type="binding site" evidence="10 14">
    <location>
        <begin position="160"/>
        <end position="163"/>
    </location>
    <ligand>
        <name>substrate</name>
    </ligand>
</feature>
<evidence type="ECO:0000256" key="11">
    <source>
        <dbReference type="PIRNR" id="PIRNR001461"/>
    </source>
</evidence>
<feature type="binding site" evidence="10 13">
    <location>
        <position position="84"/>
    </location>
    <ligand>
        <name>a divalent metal cation</name>
        <dbReference type="ChEBI" id="CHEBI:60240"/>
    </ligand>
</feature>
<comment type="cofactor">
    <cofactor evidence="2">
        <name>Mn(2+)</name>
        <dbReference type="ChEBI" id="CHEBI:29035"/>
    </cofactor>
</comment>
<feature type="binding site" evidence="10">
    <location>
        <begin position="193"/>
        <end position="195"/>
    </location>
    <ligand>
        <name>substrate</name>
    </ligand>
</feature>
<dbReference type="Pfam" id="PF00834">
    <property type="entry name" value="Ribul_P_3_epim"/>
    <property type="match status" value="1"/>
</dbReference>
<evidence type="ECO:0000256" key="10">
    <source>
        <dbReference type="HAMAP-Rule" id="MF_02227"/>
    </source>
</evidence>
<feature type="binding site" evidence="10 13">
    <location>
        <position position="48"/>
    </location>
    <ligand>
        <name>a divalent metal cation</name>
        <dbReference type="ChEBI" id="CHEBI:60240"/>
    </ligand>
</feature>
<dbReference type="CDD" id="cd00429">
    <property type="entry name" value="RPE"/>
    <property type="match status" value="1"/>
</dbReference>
<evidence type="ECO:0000256" key="9">
    <source>
        <dbReference type="ARBA" id="ARBA00023235"/>
    </source>
</evidence>
<dbReference type="EMBL" id="MQWD01000001">
    <property type="protein sequence ID" value="PAP75179.1"/>
    <property type="molecule type" value="Genomic_DNA"/>
</dbReference>
<evidence type="ECO:0000256" key="1">
    <source>
        <dbReference type="ARBA" id="ARBA00001782"/>
    </source>
</evidence>
<keyword evidence="10 11" id="KW-0119">Carbohydrate metabolism</keyword>
<evidence type="ECO:0000256" key="3">
    <source>
        <dbReference type="ARBA" id="ARBA00001941"/>
    </source>
</evidence>
<keyword evidence="13" id="KW-0170">Cobalt</keyword>
<comment type="cofactor">
    <cofactor evidence="4">
        <name>Zn(2+)</name>
        <dbReference type="ChEBI" id="CHEBI:29105"/>
    </cofactor>
</comment>
<dbReference type="NCBIfam" id="TIGR01163">
    <property type="entry name" value="rpe"/>
    <property type="match status" value="1"/>
</dbReference>
<dbReference type="PANTHER" id="PTHR11749">
    <property type="entry name" value="RIBULOSE-5-PHOSPHATE-3-EPIMERASE"/>
    <property type="match status" value="1"/>
</dbReference>